<evidence type="ECO:0000256" key="1">
    <source>
        <dbReference type="SAM" id="Coils"/>
    </source>
</evidence>
<evidence type="ECO:0000313" key="3">
    <source>
        <dbReference type="EMBL" id="KAL3766830.1"/>
    </source>
</evidence>
<dbReference type="AlphaFoldDB" id="A0ABD3N290"/>
<feature type="region of interest" description="Disordered" evidence="2">
    <location>
        <begin position="1"/>
        <end position="26"/>
    </location>
</feature>
<evidence type="ECO:0000313" key="4">
    <source>
        <dbReference type="Proteomes" id="UP001530315"/>
    </source>
</evidence>
<accession>A0ABD3N290</accession>
<protein>
    <submittedName>
        <fullName evidence="3">Uncharacterized protein</fullName>
    </submittedName>
</protein>
<organism evidence="3 4">
    <name type="scientific">Stephanodiscus triporus</name>
    <dbReference type="NCBI Taxonomy" id="2934178"/>
    <lineage>
        <taxon>Eukaryota</taxon>
        <taxon>Sar</taxon>
        <taxon>Stramenopiles</taxon>
        <taxon>Ochrophyta</taxon>
        <taxon>Bacillariophyta</taxon>
        <taxon>Coscinodiscophyceae</taxon>
        <taxon>Thalassiosirophycidae</taxon>
        <taxon>Stephanodiscales</taxon>
        <taxon>Stephanodiscaceae</taxon>
        <taxon>Stephanodiscus</taxon>
    </lineage>
</organism>
<gene>
    <name evidence="3" type="ORF">ACHAW5_005245</name>
</gene>
<feature type="coiled-coil region" evidence="1">
    <location>
        <begin position="64"/>
        <end position="91"/>
    </location>
</feature>
<feature type="compositionally biased region" description="Low complexity" evidence="2">
    <location>
        <begin position="386"/>
        <end position="395"/>
    </location>
</feature>
<comment type="caution">
    <text evidence="3">The sequence shown here is derived from an EMBL/GenBank/DDBJ whole genome shotgun (WGS) entry which is preliminary data.</text>
</comment>
<keyword evidence="4" id="KW-1185">Reference proteome</keyword>
<name>A0ABD3N290_9STRA</name>
<feature type="compositionally biased region" description="Basic and acidic residues" evidence="2">
    <location>
        <begin position="374"/>
        <end position="384"/>
    </location>
</feature>
<sequence>MASSSHLRGPPRFGGNCDNDNDGEATSSSVVIRRELRRLQSDLHDLHEGDTSMALILAKVRELTECENRIVEDQRREIERLEDELRAIRCDGQPSGVVDKDDGIKVGVDRISEALGSVPSFDSITVDSTHSFSSGSTVGGHTNESERDTSYSLHTNQHLATRALLSQSIALSSSGLRALNANEGEIRNEVDALEERRARIADELRELEDDSRVLERERNRLIQEVEVYSHQGELAVMLEACRTENDALRADLITTRDENARLREETRRDSETIARLEDEVRTLTDEDERRRKNKRTVNRVDGGDVVLDPIDGGDFGVGSRERSYTGGSDTVSALHEADYVSLLFNNGGESTKDANDDSIRAHAEKVLYWANRASERSKGGEEGTRSSASFASAASKQSHTALKDAPAKPSPAPPMSSSTIPMTIGLPPRSQSRVRKSSKLPPRCPSAPSVGIPTSSSSSSSSSTATMTTMSSPSSPSSSCEKANGGGFASGTKNVCASNDSDRIIRDLEHEEGEEGEDGDEKTGEESPLLCCECTASPFSGNDPQSEFYLPKLGLACACGGGSAADDRANFSRDPTALSNVLRPWQCDFLSTLGVRTADGLLRAHRSDANGMARKLRHWRAANASTASMTGGDEMRTRECYMALKIWSKTCKVVLRSIREQRERARREVEEEGANFDEGRVIIEKPHFLDMSFADTHTITSISTLGQLSSVCGAGRPFEMMEI</sequence>
<dbReference type="EMBL" id="JALLAZ020001719">
    <property type="protein sequence ID" value="KAL3766830.1"/>
    <property type="molecule type" value="Genomic_DNA"/>
</dbReference>
<feature type="region of interest" description="Disordered" evidence="2">
    <location>
        <begin position="129"/>
        <end position="151"/>
    </location>
</feature>
<keyword evidence="1" id="KW-0175">Coiled coil</keyword>
<feature type="compositionally biased region" description="Polar residues" evidence="2">
    <location>
        <begin position="129"/>
        <end position="142"/>
    </location>
</feature>
<feature type="region of interest" description="Disordered" evidence="2">
    <location>
        <begin position="374"/>
        <end position="485"/>
    </location>
</feature>
<reference evidence="3 4" key="1">
    <citation type="submission" date="2024-10" db="EMBL/GenBank/DDBJ databases">
        <title>Updated reference genomes for cyclostephanoid diatoms.</title>
        <authorList>
            <person name="Roberts W.R."/>
            <person name="Alverson A.J."/>
        </authorList>
    </citation>
    <scope>NUCLEOTIDE SEQUENCE [LARGE SCALE GENOMIC DNA]</scope>
    <source>
        <strain evidence="3 4">AJA276-08</strain>
    </source>
</reference>
<evidence type="ECO:0000256" key="2">
    <source>
        <dbReference type="SAM" id="MobiDB-lite"/>
    </source>
</evidence>
<feature type="compositionally biased region" description="Low complexity" evidence="2">
    <location>
        <begin position="453"/>
        <end position="479"/>
    </location>
</feature>
<feature type="compositionally biased region" description="Low complexity" evidence="2">
    <location>
        <begin position="415"/>
        <end position="424"/>
    </location>
</feature>
<proteinExistence type="predicted"/>
<dbReference type="Proteomes" id="UP001530315">
    <property type="component" value="Unassembled WGS sequence"/>
</dbReference>
<feature type="coiled-coil region" evidence="1">
    <location>
        <begin position="176"/>
        <end position="293"/>
    </location>
</feature>